<comment type="subcellular location">
    <subcellularLocation>
        <location evidence="4">Membrane</location>
        <topology evidence="4">Multi-pass membrane protein</topology>
    </subcellularLocation>
</comment>
<comment type="similarity">
    <text evidence="4">Belongs to the AIM11 family.</text>
</comment>
<keyword evidence="6" id="KW-1185">Reference proteome</keyword>
<protein>
    <recommendedName>
        <fullName evidence="4">Altered inheritance of mitochondria protein 11</fullName>
    </recommendedName>
</protein>
<dbReference type="AlphaFoldDB" id="A0A6A6AY81"/>
<dbReference type="InterPro" id="IPR038814">
    <property type="entry name" value="AIM11"/>
</dbReference>
<dbReference type="GO" id="GO:0005739">
    <property type="term" value="C:mitochondrion"/>
    <property type="evidence" value="ECO:0007669"/>
    <property type="project" value="TreeGrafter"/>
</dbReference>
<evidence type="ECO:0000313" key="5">
    <source>
        <dbReference type="EMBL" id="KAF2136889.1"/>
    </source>
</evidence>
<organism evidence="5 6">
    <name type="scientific">Aplosporella prunicola CBS 121167</name>
    <dbReference type="NCBI Taxonomy" id="1176127"/>
    <lineage>
        <taxon>Eukaryota</taxon>
        <taxon>Fungi</taxon>
        <taxon>Dikarya</taxon>
        <taxon>Ascomycota</taxon>
        <taxon>Pezizomycotina</taxon>
        <taxon>Dothideomycetes</taxon>
        <taxon>Dothideomycetes incertae sedis</taxon>
        <taxon>Botryosphaeriales</taxon>
        <taxon>Aplosporellaceae</taxon>
        <taxon>Aplosporella</taxon>
    </lineage>
</organism>
<gene>
    <name evidence="4" type="primary">AIM11</name>
    <name evidence="5" type="ORF">K452DRAFT_292028</name>
</gene>
<feature type="transmembrane region" description="Helical" evidence="4">
    <location>
        <begin position="31"/>
        <end position="50"/>
    </location>
</feature>
<evidence type="ECO:0000256" key="3">
    <source>
        <dbReference type="ARBA" id="ARBA00023136"/>
    </source>
</evidence>
<evidence type="ECO:0000313" key="6">
    <source>
        <dbReference type="Proteomes" id="UP000799438"/>
    </source>
</evidence>
<evidence type="ECO:0000256" key="2">
    <source>
        <dbReference type="ARBA" id="ARBA00022989"/>
    </source>
</evidence>
<evidence type="ECO:0000256" key="1">
    <source>
        <dbReference type="ARBA" id="ARBA00022692"/>
    </source>
</evidence>
<keyword evidence="1 4" id="KW-0812">Transmembrane</keyword>
<dbReference type="OrthoDB" id="3558022at2759"/>
<dbReference type="GO" id="GO:0016020">
    <property type="term" value="C:membrane"/>
    <property type="evidence" value="ECO:0007669"/>
    <property type="project" value="UniProtKB-SubCell"/>
</dbReference>
<dbReference type="EMBL" id="ML995510">
    <property type="protein sequence ID" value="KAF2136889.1"/>
    <property type="molecule type" value="Genomic_DNA"/>
</dbReference>
<reference evidence="5" key="1">
    <citation type="journal article" date="2020" name="Stud. Mycol.">
        <title>101 Dothideomycetes genomes: a test case for predicting lifestyles and emergence of pathogens.</title>
        <authorList>
            <person name="Haridas S."/>
            <person name="Albert R."/>
            <person name="Binder M."/>
            <person name="Bloem J."/>
            <person name="Labutti K."/>
            <person name="Salamov A."/>
            <person name="Andreopoulos B."/>
            <person name="Baker S."/>
            <person name="Barry K."/>
            <person name="Bills G."/>
            <person name="Bluhm B."/>
            <person name="Cannon C."/>
            <person name="Castanera R."/>
            <person name="Culley D."/>
            <person name="Daum C."/>
            <person name="Ezra D."/>
            <person name="Gonzalez J."/>
            <person name="Henrissat B."/>
            <person name="Kuo A."/>
            <person name="Liang C."/>
            <person name="Lipzen A."/>
            <person name="Lutzoni F."/>
            <person name="Magnuson J."/>
            <person name="Mondo S."/>
            <person name="Nolan M."/>
            <person name="Ohm R."/>
            <person name="Pangilinan J."/>
            <person name="Park H.-J."/>
            <person name="Ramirez L."/>
            <person name="Alfaro M."/>
            <person name="Sun H."/>
            <person name="Tritt A."/>
            <person name="Yoshinaga Y."/>
            <person name="Zwiers L.-H."/>
            <person name="Turgeon B."/>
            <person name="Goodwin S."/>
            <person name="Spatafora J."/>
            <person name="Crous P."/>
            <person name="Grigoriev I."/>
        </authorList>
    </citation>
    <scope>NUCLEOTIDE SEQUENCE</scope>
    <source>
        <strain evidence="5">CBS 121167</strain>
    </source>
</reference>
<name>A0A6A6AY81_9PEZI</name>
<dbReference type="PANTHER" id="PTHR39136:SF1">
    <property type="entry name" value="ALTERED INHERITANCE OF MITOCHONDRIA PROTEIN 11"/>
    <property type="match status" value="1"/>
</dbReference>
<keyword evidence="3 4" id="KW-0472">Membrane</keyword>
<evidence type="ECO:0000256" key="4">
    <source>
        <dbReference type="RuleBase" id="RU367098"/>
    </source>
</evidence>
<proteinExistence type="inferred from homology"/>
<dbReference type="Proteomes" id="UP000799438">
    <property type="component" value="Unassembled WGS sequence"/>
</dbReference>
<dbReference type="PANTHER" id="PTHR39136">
    <property type="entry name" value="ALTERED INHERITANCE OF MITOCHONDRIA PROTEIN 11"/>
    <property type="match status" value="1"/>
</dbReference>
<accession>A0A6A6AY81</accession>
<keyword evidence="2 4" id="KW-1133">Transmembrane helix</keyword>
<sequence length="183" mass="20327">MRDSSAGEPQQASLDQPRRSLLDTFVSRRSFHQLGLFCAGATFFTVAQLITRRSLIRRYKAILPPFYHPNNRPHGEVNGALDAFEAFNLATLHVVSASIMFAGGAMWATDISTLDDLRQKVRHRIGTGDEAASDREIEEWVTEVMARNDMNSAIKAATGMDLQQIMDKAKTEEQKSGDKGKNA</sequence>